<evidence type="ECO:0000313" key="1">
    <source>
        <dbReference type="EMBL" id="KKN19134.1"/>
    </source>
</evidence>
<accession>A0A0F9NMN0</accession>
<dbReference type="AlphaFoldDB" id="A0A0F9NMN0"/>
<dbReference type="EMBL" id="LAZR01003364">
    <property type="protein sequence ID" value="KKN19134.1"/>
    <property type="molecule type" value="Genomic_DNA"/>
</dbReference>
<proteinExistence type="predicted"/>
<reference evidence="1" key="1">
    <citation type="journal article" date="2015" name="Nature">
        <title>Complex archaea that bridge the gap between prokaryotes and eukaryotes.</title>
        <authorList>
            <person name="Spang A."/>
            <person name="Saw J.H."/>
            <person name="Jorgensen S.L."/>
            <person name="Zaremba-Niedzwiedzka K."/>
            <person name="Martijn J."/>
            <person name="Lind A.E."/>
            <person name="van Eijk R."/>
            <person name="Schleper C."/>
            <person name="Guy L."/>
            <person name="Ettema T.J."/>
        </authorList>
    </citation>
    <scope>NUCLEOTIDE SEQUENCE</scope>
</reference>
<sequence>MRVNWSIKRNTIDFTTLRPGRCFVYENCLYIKCGFAQYGVRLTDGKACFNMCSTQVTPVNAKVQVID</sequence>
<gene>
    <name evidence="1" type="ORF">LCGC14_0948900</name>
</gene>
<protein>
    <submittedName>
        <fullName evidence="1">Uncharacterized protein</fullName>
    </submittedName>
</protein>
<organism evidence="1">
    <name type="scientific">marine sediment metagenome</name>
    <dbReference type="NCBI Taxonomy" id="412755"/>
    <lineage>
        <taxon>unclassified sequences</taxon>
        <taxon>metagenomes</taxon>
        <taxon>ecological metagenomes</taxon>
    </lineage>
</organism>
<comment type="caution">
    <text evidence="1">The sequence shown here is derived from an EMBL/GenBank/DDBJ whole genome shotgun (WGS) entry which is preliminary data.</text>
</comment>
<name>A0A0F9NMN0_9ZZZZ</name>